<dbReference type="Proteomes" id="UP000002710">
    <property type="component" value="Chromosome"/>
</dbReference>
<dbReference type="NCBIfam" id="TIGR00732">
    <property type="entry name" value="dprA"/>
    <property type="match status" value="1"/>
</dbReference>
<dbReference type="Gene3D" id="1.10.10.10">
    <property type="entry name" value="Winged helix-like DNA-binding domain superfamily/Winged helix DNA-binding domain"/>
    <property type="match status" value="1"/>
</dbReference>
<dbReference type="Gene3D" id="3.40.50.450">
    <property type="match status" value="1"/>
</dbReference>
<sequence>METISEHPDAYTLKRMDEAGRRNFWASLALRYSCGIGPRTWKRLLTWYGSPYAAVMDVADWAAAGVPATRADSCRRGLWREQARAEWDAAGKAGYKILLWNDPRYPERLKEIPDPPLFLYYLGDASLLSAPMVGVVGARRCSRYGLDVAACISRELSRRGITIASGLARGIDRQAHIAALEGIGSSVAVLGNGPDQIYPPENRDVLFSLAGRGLVVTEFAPGVPPESKNFPVRNRIISGLSLGILVVEAAARSGSLITARLALEQGREVFAVPGRITAQTSSGCHELIKQGARTVCGAEDILLELAPLLRAAAEKPSSPAVQEPMHPHTAHSVPQSAGACCHSDVPSVVAAAPADGGAAGTEPATSPADADGQKVLAVLARRGGLHIDVLCRELDWDAGRVSAALLLLEIAGSVRQAPGMLYCPA</sequence>
<dbReference type="SUPFAM" id="SSF102405">
    <property type="entry name" value="MCP/YpsA-like"/>
    <property type="match status" value="1"/>
</dbReference>
<evidence type="ECO:0000313" key="6">
    <source>
        <dbReference type="Proteomes" id="UP000002710"/>
    </source>
</evidence>
<dbReference type="InterPro" id="IPR057666">
    <property type="entry name" value="DrpA_SLOG"/>
</dbReference>
<keyword evidence="6" id="KW-1185">Reference proteome</keyword>
<dbReference type="AlphaFoldDB" id="Q311L8"/>
<dbReference type="PANTHER" id="PTHR43022:SF1">
    <property type="entry name" value="PROTEIN SMF"/>
    <property type="match status" value="1"/>
</dbReference>
<dbReference type="InterPro" id="IPR041614">
    <property type="entry name" value="DprA_WH"/>
</dbReference>
<dbReference type="Pfam" id="PF02481">
    <property type="entry name" value="DNA_processg_A"/>
    <property type="match status" value="1"/>
</dbReference>
<organism evidence="5 6">
    <name type="scientific">Oleidesulfovibrio alaskensis (strain ATCC BAA-1058 / DSM 17464 / G20)</name>
    <name type="common">Desulfovibrio alaskensis</name>
    <dbReference type="NCBI Taxonomy" id="207559"/>
    <lineage>
        <taxon>Bacteria</taxon>
        <taxon>Pseudomonadati</taxon>
        <taxon>Thermodesulfobacteriota</taxon>
        <taxon>Desulfovibrionia</taxon>
        <taxon>Desulfovibrionales</taxon>
        <taxon>Desulfovibrionaceae</taxon>
        <taxon>Oleidesulfovibrio</taxon>
    </lineage>
</organism>
<reference evidence="5 6" key="1">
    <citation type="journal article" date="2011" name="J. Bacteriol.">
        <title>Complete genome sequence and updated annotation of Desulfovibrio alaskensis G20.</title>
        <authorList>
            <person name="Hauser L.J."/>
            <person name="Land M.L."/>
            <person name="Brown S.D."/>
            <person name="Larimer F."/>
            <person name="Keller K.L."/>
            <person name="Rapp-Giles B.J."/>
            <person name="Price M.N."/>
            <person name="Lin M."/>
            <person name="Bruce D.C."/>
            <person name="Detter J.C."/>
            <person name="Tapia R."/>
            <person name="Han C.S."/>
            <person name="Goodwin L.A."/>
            <person name="Cheng J.F."/>
            <person name="Pitluck S."/>
            <person name="Copeland A."/>
            <person name="Lucas S."/>
            <person name="Nolan M."/>
            <person name="Lapidus A.L."/>
            <person name="Palumbo A.V."/>
            <person name="Wall J.D."/>
        </authorList>
    </citation>
    <scope>NUCLEOTIDE SEQUENCE [LARGE SCALE GENOMIC DNA]</scope>
    <source>
        <strain evidence="6">ATCC BAA 1058 / DSM 17464 / G20</strain>
    </source>
</reference>
<dbReference type="Pfam" id="PF17782">
    <property type="entry name" value="WHD_DprA"/>
    <property type="match status" value="1"/>
</dbReference>
<evidence type="ECO:0000259" key="4">
    <source>
        <dbReference type="Pfam" id="PF17782"/>
    </source>
</evidence>
<evidence type="ECO:0000259" key="3">
    <source>
        <dbReference type="Pfam" id="PF02481"/>
    </source>
</evidence>
<dbReference type="KEGG" id="dde:Dde_1581"/>
<accession>Q311L8</accession>
<dbReference type="InterPro" id="IPR036388">
    <property type="entry name" value="WH-like_DNA-bd_sf"/>
</dbReference>
<dbReference type="InterPro" id="IPR003488">
    <property type="entry name" value="DprA"/>
</dbReference>
<dbReference type="HOGENOM" id="CLU_029601_1_1_7"/>
<dbReference type="GO" id="GO:0009294">
    <property type="term" value="P:DNA-mediated transformation"/>
    <property type="evidence" value="ECO:0007669"/>
    <property type="project" value="InterPro"/>
</dbReference>
<feature type="region of interest" description="Disordered" evidence="2">
    <location>
        <begin position="314"/>
        <end position="338"/>
    </location>
</feature>
<dbReference type="EMBL" id="CP000112">
    <property type="protein sequence ID" value="ABB38378.1"/>
    <property type="molecule type" value="Genomic_DNA"/>
</dbReference>
<evidence type="ECO:0000313" key="5">
    <source>
        <dbReference type="EMBL" id="ABB38378.1"/>
    </source>
</evidence>
<name>Q311L8_OLEA2</name>
<evidence type="ECO:0000256" key="2">
    <source>
        <dbReference type="SAM" id="MobiDB-lite"/>
    </source>
</evidence>
<dbReference type="eggNOG" id="COG0758">
    <property type="taxonomic scope" value="Bacteria"/>
</dbReference>
<dbReference type="STRING" id="207559.Dde_1581"/>
<dbReference type="PANTHER" id="PTHR43022">
    <property type="entry name" value="PROTEIN SMF"/>
    <property type="match status" value="1"/>
</dbReference>
<gene>
    <name evidence="5" type="ordered locus">Dde_1581</name>
</gene>
<protein>
    <submittedName>
        <fullName evidence="5">DNA protecting protein DprA</fullName>
    </submittedName>
</protein>
<proteinExistence type="inferred from homology"/>
<feature type="domain" description="Smf/DprA SLOG" evidence="3">
    <location>
        <begin position="97"/>
        <end position="305"/>
    </location>
</feature>
<feature type="domain" description="DprA winged helix" evidence="4">
    <location>
        <begin position="361"/>
        <end position="420"/>
    </location>
</feature>
<comment type="similarity">
    <text evidence="1">Belongs to the DprA/Smf family.</text>
</comment>
<evidence type="ECO:0000256" key="1">
    <source>
        <dbReference type="ARBA" id="ARBA00006525"/>
    </source>
</evidence>
<dbReference type="RefSeq" id="WP_011367537.1">
    <property type="nucleotide sequence ID" value="NC_007519.1"/>
</dbReference>